<reference evidence="2" key="1">
    <citation type="submission" date="2022-10" db="EMBL/GenBank/DDBJ databases">
        <authorList>
            <person name="Kim H.S."/>
            <person name="Kim J.-S."/>
            <person name="Suh M.K."/>
            <person name="Eom M.K."/>
            <person name="Lee J.-S."/>
        </authorList>
    </citation>
    <scope>NUCLEOTIDE SEQUENCE</scope>
    <source>
        <strain evidence="2">LIP-5</strain>
    </source>
</reference>
<dbReference type="Pfam" id="PF13588">
    <property type="entry name" value="HSDR_N_2"/>
    <property type="match status" value="1"/>
</dbReference>
<accession>A0AAE3IMM0</accession>
<evidence type="ECO:0000313" key="3">
    <source>
        <dbReference type="Proteomes" id="UP001209317"/>
    </source>
</evidence>
<organism evidence="2 3">
    <name type="scientific">Haoranjiania flava</name>
    <dbReference type="NCBI Taxonomy" id="1856322"/>
    <lineage>
        <taxon>Bacteria</taxon>
        <taxon>Pseudomonadati</taxon>
        <taxon>Bacteroidota</taxon>
        <taxon>Chitinophagia</taxon>
        <taxon>Chitinophagales</taxon>
        <taxon>Chitinophagaceae</taxon>
        <taxon>Haoranjiania</taxon>
    </lineage>
</organism>
<dbReference type="RefSeq" id="WP_263038183.1">
    <property type="nucleotide sequence ID" value="NZ_JAOTPL010000012.1"/>
</dbReference>
<protein>
    <submittedName>
        <fullName evidence="2">Type I restriction enzyme HsdR N-terminal domain-containing protein</fullName>
    </submittedName>
</protein>
<dbReference type="Proteomes" id="UP001209317">
    <property type="component" value="Unassembled WGS sequence"/>
</dbReference>
<keyword evidence="3" id="KW-1185">Reference proteome</keyword>
<gene>
    <name evidence="2" type="ORF">OD355_09245</name>
</gene>
<dbReference type="AlphaFoldDB" id="A0AAE3IMM0"/>
<dbReference type="EMBL" id="JAOTPL010000012">
    <property type="protein sequence ID" value="MCU7694698.1"/>
    <property type="molecule type" value="Genomic_DNA"/>
</dbReference>
<dbReference type="InterPro" id="IPR029464">
    <property type="entry name" value="HSDR_N"/>
</dbReference>
<comment type="caution">
    <text evidence="2">The sequence shown here is derived from an EMBL/GenBank/DDBJ whole genome shotgun (WGS) entry which is preliminary data.</text>
</comment>
<sequence length="142" mass="16982">MLITYPPPAFRIKTENDKEFIWDAIRKRWILLTPEEWVRQNFVQYLIQVRKYPASLMAIEKEIRLGELKKRFDIVVFKNMRPWLIVECKEPHVAINTAVLEQVARYNMKLSGSYLVITNGRETIGWCIDKGFFHRLDALPEW</sequence>
<feature type="domain" description="Type I restriction enzyme R protein N-terminal" evidence="1">
    <location>
        <begin position="34"/>
        <end position="140"/>
    </location>
</feature>
<evidence type="ECO:0000259" key="1">
    <source>
        <dbReference type="Pfam" id="PF13588"/>
    </source>
</evidence>
<proteinExistence type="predicted"/>
<evidence type="ECO:0000313" key="2">
    <source>
        <dbReference type="EMBL" id="MCU7694698.1"/>
    </source>
</evidence>
<name>A0AAE3IMM0_9BACT</name>